<feature type="transmembrane region" description="Helical" evidence="9">
    <location>
        <begin position="394"/>
        <end position="421"/>
    </location>
</feature>
<feature type="coiled-coil region" evidence="7">
    <location>
        <begin position="304"/>
        <end position="338"/>
    </location>
</feature>
<evidence type="ECO:0000259" key="10">
    <source>
        <dbReference type="Pfam" id="PF02714"/>
    </source>
</evidence>
<feature type="transmembrane region" description="Helical" evidence="9">
    <location>
        <begin position="441"/>
        <end position="465"/>
    </location>
</feature>
<dbReference type="InterPro" id="IPR045122">
    <property type="entry name" value="Csc1-like"/>
</dbReference>
<evidence type="ECO:0000313" key="13">
    <source>
        <dbReference type="EMBL" id="KXJ91899.1"/>
    </source>
</evidence>
<feature type="compositionally biased region" description="Polar residues" evidence="8">
    <location>
        <begin position="933"/>
        <end position="944"/>
    </location>
</feature>
<feature type="domain" description="CSC1/OSCA1-like cytosolic" evidence="12">
    <location>
        <begin position="212"/>
        <end position="381"/>
    </location>
</feature>
<accession>A0A136J477</accession>
<feature type="transmembrane region" description="Helical" evidence="9">
    <location>
        <begin position="626"/>
        <end position="644"/>
    </location>
</feature>
<dbReference type="InterPro" id="IPR003864">
    <property type="entry name" value="CSC1/OSCA1-like_7TM"/>
</dbReference>
<gene>
    <name evidence="13" type="ORF">Micbo1qcDRAFT_133986</name>
</gene>
<feature type="transmembrane region" description="Helical" evidence="9">
    <location>
        <begin position="41"/>
        <end position="62"/>
    </location>
</feature>
<dbReference type="InterPro" id="IPR027815">
    <property type="entry name" value="CSC1/OSCA1-like_cyt"/>
</dbReference>
<feature type="domain" description="CSC1/OSCA1-like 7TM region" evidence="10">
    <location>
        <begin position="392"/>
        <end position="675"/>
    </location>
</feature>
<evidence type="ECO:0008006" key="15">
    <source>
        <dbReference type="Google" id="ProtNLM"/>
    </source>
</evidence>
<dbReference type="GO" id="GO:0005227">
    <property type="term" value="F:calcium-activated cation channel activity"/>
    <property type="evidence" value="ECO:0007669"/>
    <property type="project" value="InterPro"/>
</dbReference>
<keyword evidence="7" id="KW-0175">Coiled coil</keyword>
<organism evidence="13 14">
    <name type="scientific">Microdochium bolleyi</name>
    <dbReference type="NCBI Taxonomy" id="196109"/>
    <lineage>
        <taxon>Eukaryota</taxon>
        <taxon>Fungi</taxon>
        <taxon>Dikarya</taxon>
        <taxon>Ascomycota</taxon>
        <taxon>Pezizomycotina</taxon>
        <taxon>Sordariomycetes</taxon>
        <taxon>Xylariomycetidae</taxon>
        <taxon>Xylariales</taxon>
        <taxon>Microdochiaceae</taxon>
        <taxon>Microdochium</taxon>
    </lineage>
</organism>
<keyword evidence="5 9" id="KW-1133">Transmembrane helix</keyword>
<evidence type="ECO:0000256" key="5">
    <source>
        <dbReference type="ARBA" id="ARBA00022989"/>
    </source>
</evidence>
<evidence type="ECO:0000256" key="8">
    <source>
        <dbReference type="SAM" id="MobiDB-lite"/>
    </source>
</evidence>
<dbReference type="Proteomes" id="UP000070501">
    <property type="component" value="Unassembled WGS sequence"/>
</dbReference>
<feature type="compositionally biased region" description="Basic and acidic residues" evidence="8">
    <location>
        <begin position="956"/>
        <end position="965"/>
    </location>
</feature>
<sequence>MMADFAFRQFQALAGRADDPGQELLLLLSNPFKSQISGDSVWYALGSSVGISASIAVAFSLLRPHNSVVYAPKLKHSDEKHAPPPIGKGYLAWVKPLWKTTEIETVNYSGMDAAIFLRFTRMLRNLFLVLAFAGCAILLPVYYATNSGQPDQNWIIRLTPNEVYAQPLWATIVLAYSFNLIVCGFLWYNYRKVLQLRRRYYASEEYQNSMHARTLMMTDIPKNYGSDEGIARLIDQVVPQSSFSRTAMARNVKHLPGLISQHDSAVRKLEKVLAHYLKDPKNLPAKRPMCYPSKKDPSYSTYPKGQKIDAIEYLTQRIRELEEEVKGARAAIDRRNVLNYGFASYDDIAEAHNIAYTCRSKKPHGATIKLAPRPNDIIWDNMPLSPSTRKWRRFIVNVWITVLTFLWIGPNAMIAVFLVNLNNLGLVWPGFQASLSANRQFWAIVQGILSPAITSLVYLVLPIIFRRLSIRAGDKTKSGRERHVVGKLYAFFVFNNLVVFSLFSCLWSFVASIIEKTGQGKDAWQAIRDANLAAALLSSLCLISSFWINWLLARNMGAAIDLAQLWTLVRSSFMRKFSSPTPRELIELTAPPPFDYASYYNYFLFYSTVAMCYSTIQPLVLPAAALYFSIDIWLKKYLLLYIFVTKTESGGMFWRVLFNRLCFGTMLSNCVVFLIMWVKGDGTRMQFYASLPLPVIMIIFKIYCSKTFDTEMHYCSTTNARKNADGGLAQKDPLRSQNFLAKRFGHPALYKPLITPMVHARAQNILAAVYKGRLTDGREAYTGDTMSTSGYSDAYVLDPMQSGKPGKGAAMPGFEIVPESRMDFEYYKNRPEFAAEHGGGGDIYGRSDDVYRPGTPGSTWVGSDGPSSRPASPGFMPSVPRTASPAPGGRSYSPAPDSGTTYPGGYSRALGSPYQAYTPPAVADPSRSRSPFYASNNESGTNLVMQAAPMPATAPMRDRSQDRLGGRAPGTAGMLGGGPSGYGGLPQHEDDSPDHDPTQYDYFRGQRTRGNNNGAW</sequence>
<name>A0A136J477_9PEZI</name>
<dbReference type="Pfam" id="PF14703">
    <property type="entry name" value="PHM7_cyt"/>
    <property type="match status" value="1"/>
</dbReference>
<evidence type="ECO:0000256" key="2">
    <source>
        <dbReference type="ARBA" id="ARBA00007779"/>
    </source>
</evidence>
<dbReference type="Pfam" id="PF02714">
    <property type="entry name" value="RSN1_7TM"/>
    <property type="match status" value="1"/>
</dbReference>
<comment type="subcellular location">
    <subcellularLocation>
        <location evidence="1">Membrane</location>
        <topology evidence="1">Multi-pass membrane protein</topology>
    </subcellularLocation>
</comment>
<dbReference type="PANTHER" id="PTHR13018">
    <property type="entry name" value="PROBABLE MEMBRANE PROTEIN DUF221-RELATED"/>
    <property type="match status" value="1"/>
</dbReference>
<evidence type="ECO:0000256" key="9">
    <source>
        <dbReference type="SAM" id="Phobius"/>
    </source>
</evidence>
<evidence type="ECO:0000256" key="6">
    <source>
        <dbReference type="ARBA" id="ARBA00023136"/>
    </source>
</evidence>
<protein>
    <recommendedName>
        <fullName evidence="15">DUF221 domain protein</fullName>
    </recommendedName>
</protein>
<proteinExistence type="inferred from homology"/>
<dbReference type="AlphaFoldDB" id="A0A136J477"/>
<feature type="transmembrane region" description="Helical" evidence="9">
    <location>
        <begin position="656"/>
        <end position="679"/>
    </location>
</feature>
<feature type="region of interest" description="Disordered" evidence="8">
    <location>
        <begin position="835"/>
        <end position="1016"/>
    </location>
</feature>
<evidence type="ECO:0000256" key="7">
    <source>
        <dbReference type="SAM" id="Coils"/>
    </source>
</evidence>
<feature type="transmembrane region" description="Helical" evidence="9">
    <location>
        <begin position="486"/>
        <end position="510"/>
    </location>
</feature>
<comment type="similarity">
    <text evidence="2">Belongs to the CSC1 (TC 1.A.17) family.</text>
</comment>
<feature type="transmembrane region" description="Helical" evidence="9">
    <location>
        <begin position="168"/>
        <end position="190"/>
    </location>
</feature>
<feature type="transmembrane region" description="Helical" evidence="9">
    <location>
        <begin position="599"/>
        <end position="620"/>
    </location>
</feature>
<dbReference type="InParanoid" id="A0A136J477"/>
<keyword evidence="14" id="KW-1185">Reference proteome</keyword>
<dbReference type="EMBL" id="KQ964249">
    <property type="protein sequence ID" value="KXJ91899.1"/>
    <property type="molecule type" value="Genomic_DNA"/>
</dbReference>
<keyword evidence="3" id="KW-0813">Transport</keyword>
<feature type="transmembrane region" description="Helical" evidence="9">
    <location>
        <begin position="530"/>
        <end position="552"/>
    </location>
</feature>
<dbReference type="InterPro" id="IPR032880">
    <property type="entry name" value="CSC1/OSCA1-like_N"/>
</dbReference>
<evidence type="ECO:0000256" key="3">
    <source>
        <dbReference type="ARBA" id="ARBA00022448"/>
    </source>
</evidence>
<dbReference type="GO" id="GO:0005886">
    <property type="term" value="C:plasma membrane"/>
    <property type="evidence" value="ECO:0007669"/>
    <property type="project" value="TreeGrafter"/>
</dbReference>
<feature type="compositionally biased region" description="Low complexity" evidence="8">
    <location>
        <begin position="945"/>
        <end position="955"/>
    </location>
</feature>
<dbReference type="Pfam" id="PF13967">
    <property type="entry name" value="RSN1_TM"/>
    <property type="match status" value="1"/>
</dbReference>
<dbReference type="PANTHER" id="PTHR13018:SF149">
    <property type="entry name" value="DOMAIN PROTEIN, PUTATIVE (AFU_ORTHOLOGUE AFUA_3G11660)-RELATED"/>
    <property type="match status" value="1"/>
</dbReference>
<evidence type="ECO:0000259" key="12">
    <source>
        <dbReference type="Pfam" id="PF14703"/>
    </source>
</evidence>
<feature type="domain" description="CSC1/OSCA1-like N-terminal transmembrane" evidence="11">
    <location>
        <begin position="41"/>
        <end position="188"/>
    </location>
</feature>
<keyword evidence="4 9" id="KW-0812">Transmembrane</keyword>
<evidence type="ECO:0000313" key="14">
    <source>
        <dbReference type="Proteomes" id="UP000070501"/>
    </source>
</evidence>
<evidence type="ECO:0000256" key="4">
    <source>
        <dbReference type="ARBA" id="ARBA00022692"/>
    </source>
</evidence>
<evidence type="ECO:0000256" key="1">
    <source>
        <dbReference type="ARBA" id="ARBA00004141"/>
    </source>
</evidence>
<evidence type="ECO:0000259" key="11">
    <source>
        <dbReference type="Pfam" id="PF13967"/>
    </source>
</evidence>
<feature type="compositionally biased region" description="Basic and acidic residues" evidence="8">
    <location>
        <begin position="987"/>
        <end position="998"/>
    </location>
</feature>
<reference evidence="14" key="1">
    <citation type="submission" date="2016-02" db="EMBL/GenBank/DDBJ databases">
        <title>Draft genome sequence of Microdochium bolleyi, a fungal endophyte of beachgrass.</title>
        <authorList>
            <consortium name="DOE Joint Genome Institute"/>
            <person name="David A.S."/>
            <person name="May G."/>
            <person name="Haridas S."/>
            <person name="Lim J."/>
            <person name="Wang M."/>
            <person name="Labutti K."/>
            <person name="Lipzen A."/>
            <person name="Barry K."/>
            <person name="Grigoriev I.V."/>
        </authorList>
    </citation>
    <scope>NUCLEOTIDE SEQUENCE [LARGE SCALE GENOMIC DNA]</scope>
    <source>
        <strain evidence="14">J235TASD1</strain>
    </source>
</reference>
<feature type="compositionally biased region" description="Gly residues" evidence="8">
    <location>
        <begin position="973"/>
        <end position="984"/>
    </location>
</feature>
<dbReference type="OrthoDB" id="2150324at2759"/>
<feature type="transmembrane region" description="Helical" evidence="9">
    <location>
        <begin position="126"/>
        <end position="144"/>
    </location>
</feature>
<feature type="compositionally biased region" description="Polar residues" evidence="8">
    <location>
        <begin position="856"/>
        <end position="870"/>
    </location>
</feature>
<keyword evidence="6 9" id="KW-0472">Membrane</keyword>